<evidence type="ECO:0000256" key="2">
    <source>
        <dbReference type="SAM" id="SignalP"/>
    </source>
</evidence>
<feature type="chain" id="PRO_5042247358" evidence="2">
    <location>
        <begin position="18"/>
        <end position="66"/>
    </location>
</feature>
<sequence>MRFIYATFICLFGTALAFPVPGQGAHALSERSGSGSSSQDSSNPGLVIDLADGVKSAVTHVTGFAE</sequence>
<accession>A0AAD6HQ28</accession>
<feature type="compositionally biased region" description="Low complexity" evidence="1">
    <location>
        <begin position="30"/>
        <end position="42"/>
    </location>
</feature>
<feature type="region of interest" description="Disordered" evidence="1">
    <location>
        <begin position="24"/>
        <end position="45"/>
    </location>
</feature>
<organism evidence="3 4">
    <name type="scientific">Penicillium malachiteum</name>
    <dbReference type="NCBI Taxonomy" id="1324776"/>
    <lineage>
        <taxon>Eukaryota</taxon>
        <taxon>Fungi</taxon>
        <taxon>Dikarya</taxon>
        <taxon>Ascomycota</taxon>
        <taxon>Pezizomycotina</taxon>
        <taxon>Eurotiomycetes</taxon>
        <taxon>Eurotiomycetidae</taxon>
        <taxon>Eurotiales</taxon>
        <taxon>Aspergillaceae</taxon>
        <taxon>Penicillium</taxon>
    </lineage>
</organism>
<dbReference type="Proteomes" id="UP001215712">
    <property type="component" value="Unassembled WGS sequence"/>
</dbReference>
<dbReference type="AlphaFoldDB" id="A0AAD6HQ28"/>
<evidence type="ECO:0000313" key="3">
    <source>
        <dbReference type="EMBL" id="KAJ5731999.1"/>
    </source>
</evidence>
<proteinExistence type="predicted"/>
<dbReference type="EMBL" id="JAQJAN010000004">
    <property type="protein sequence ID" value="KAJ5731999.1"/>
    <property type="molecule type" value="Genomic_DNA"/>
</dbReference>
<gene>
    <name evidence="3" type="ORF">N7493_003480</name>
</gene>
<keyword evidence="2" id="KW-0732">Signal</keyword>
<keyword evidence="4" id="KW-1185">Reference proteome</keyword>
<evidence type="ECO:0000313" key="4">
    <source>
        <dbReference type="Proteomes" id="UP001215712"/>
    </source>
</evidence>
<evidence type="ECO:0000256" key="1">
    <source>
        <dbReference type="SAM" id="MobiDB-lite"/>
    </source>
</evidence>
<protein>
    <submittedName>
        <fullName evidence="3">Uncharacterized protein</fullName>
    </submittedName>
</protein>
<feature type="signal peptide" evidence="2">
    <location>
        <begin position="1"/>
        <end position="17"/>
    </location>
</feature>
<reference evidence="3" key="1">
    <citation type="journal article" date="2023" name="IMA Fungus">
        <title>Comparative genomic study of the Penicillium genus elucidates a diverse pangenome and 15 lateral gene transfer events.</title>
        <authorList>
            <person name="Petersen C."/>
            <person name="Sorensen T."/>
            <person name="Nielsen M.R."/>
            <person name="Sondergaard T.E."/>
            <person name="Sorensen J.L."/>
            <person name="Fitzpatrick D.A."/>
            <person name="Frisvad J.C."/>
            <person name="Nielsen K.L."/>
        </authorList>
    </citation>
    <scope>NUCLEOTIDE SEQUENCE</scope>
    <source>
        <strain evidence="3">IBT 17514</strain>
    </source>
</reference>
<reference evidence="3" key="2">
    <citation type="submission" date="2023-01" db="EMBL/GenBank/DDBJ databases">
        <authorList>
            <person name="Petersen C."/>
        </authorList>
    </citation>
    <scope>NUCLEOTIDE SEQUENCE</scope>
    <source>
        <strain evidence="3">IBT 17514</strain>
    </source>
</reference>
<name>A0AAD6HQ28_9EURO</name>
<comment type="caution">
    <text evidence="3">The sequence shown here is derived from an EMBL/GenBank/DDBJ whole genome shotgun (WGS) entry which is preliminary data.</text>
</comment>